<dbReference type="PANTHER" id="PTHR13847:SF281">
    <property type="entry name" value="FAD DEPENDENT OXIDOREDUCTASE DOMAIN-CONTAINING PROTEIN"/>
    <property type="match status" value="1"/>
</dbReference>
<organism evidence="1 2">
    <name type="scientific">Elsinoe ampelina</name>
    <dbReference type="NCBI Taxonomy" id="302913"/>
    <lineage>
        <taxon>Eukaryota</taxon>
        <taxon>Fungi</taxon>
        <taxon>Dikarya</taxon>
        <taxon>Ascomycota</taxon>
        <taxon>Pezizomycotina</taxon>
        <taxon>Dothideomycetes</taxon>
        <taxon>Dothideomycetidae</taxon>
        <taxon>Myriangiales</taxon>
        <taxon>Elsinoaceae</taxon>
        <taxon>Elsinoe</taxon>
    </lineage>
</organism>
<sequence>MFTEVGTDSVWYHGDPYGISTAYELVKRRTSVIMLEAREVLSGETDRTSGHLSSALDDWYTNIQSKHGHDGAATAYESHKFVFEHVGEIAKELKIDCEQIYDPHDYVAFIGLNQGKKRTWTATGDSGNGLTHGVLGARIIADGITGGINPWQDHTARNA</sequence>
<keyword evidence="2" id="KW-1185">Reference proteome</keyword>
<accession>A0A6A6GC19</accession>
<dbReference type="Proteomes" id="UP000799538">
    <property type="component" value="Unassembled WGS sequence"/>
</dbReference>
<dbReference type="OrthoDB" id="429143at2759"/>
<name>A0A6A6GC19_9PEZI</name>
<evidence type="ECO:0000313" key="2">
    <source>
        <dbReference type="Proteomes" id="UP000799538"/>
    </source>
</evidence>
<gene>
    <name evidence="1" type="ORF">BDZ85DRAFT_282290</name>
</gene>
<dbReference type="AlphaFoldDB" id="A0A6A6GC19"/>
<dbReference type="InterPro" id="IPR036188">
    <property type="entry name" value="FAD/NAD-bd_sf"/>
</dbReference>
<dbReference type="PANTHER" id="PTHR13847">
    <property type="entry name" value="SARCOSINE DEHYDROGENASE-RELATED"/>
    <property type="match status" value="1"/>
</dbReference>
<dbReference type="SUPFAM" id="SSF51905">
    <property type="entry name" value="FAD/NAD(P)-binding domain"/>
    <property type="match status" value="1"/>
</dbReference>
<protein>
    <submittedName>
        <fullName evidence="1">Uncharacterized protein</fullName>
    </submittedName>
</protein>
<dbReference type="EMBL" id="ML992507">
    <property type="protein sequence ID" value="KAF2223255.1"/>
    <property type="molecule type" value="Genomic_DNA"/>
</dbReference>
<dbReference type="Gene3D" id="3.50.50.60">
    <property type="entry name" value="FAD/NAD(P)-binding domain"/>
    <property type="match status" value="1"/>
</dbReference>
<dbReference type="GO" id="GO:0005737">
    <property type="term" value="C:cytoplasm"/>
    <property type="evidence" value="ECO:0007669"/>
    <property type="project" value="TreeGrafter"/>
</dbReference>
<evidence type="ECO:0000313" key="1">
    <source>
        <dbReference type="EMBL" id="KAF2223255.1"/>
    </source>
</evidence>
<proteinExistence type="predicted"/>
<reference evidence="2" key="1">
    <citation type="journal article" date="2020" name="Stud. Mycol.">
        <title>101 Dothideomycetes genomes: A test case for predicting lifestyles and emergence of pathogens.</title>
        <authorList>
            <person name="Haridas S."/>
            <person name="Albert R."/>
            <person name="Binder M."/>
            <person name="Bloem J."/>
            <person name="LaButti K."/>
            <person name="Salamov A."/>
            <person name="Andreopoulos B."/>
            <person name="Baker S."/>
            <person name="Barry K."/>
            <person name="Bills G."/>
            <person name="Bluhm B."/>
            <person name="Cannon C."/>
            <person name="Castanera R."/>
            <person name="Culley D."/>
            <person name="Daum C."/>
            <person name="Ezra D."/>
            <person name="Gonzalez J."/>
            <person name="Henrissat B."/>
            <person name="Kuo A."/>
            <person name="Liang C."/>
            <person name="Lipzen A."/>
            <person name="Lutzoni F."/>
            <person name="Magnuson J."/>
            <person name="Mondo S."/>
            <person name="Nolan M."/>
            <person name="Ohm R."/>
            <person name="Pangilinan J."/>
            <person name="Park H.-J."/>
            <person name="Ramirez L."/>
            <person name="Alfaro M."/>
            <person name="Sun H."/>
            <person name="Tritt A."/>
            <person name="Yoshinaga Y."/>
            <person name="Zwiers L.-H."/>
            <person name="Turgeon B."/>
            <person name="Goodwin S."/>
            <person name="Spatafora J."/>
            <person name="Crous P."/>
            <person name="Grigoriev I."/>
        </authorList>
    </citation>
    <scope>NUCLEOTIDE SEQUENCE [LARGE SCALE GENOMIC DNA]</scope>
    <source>
        <strain evidence="2">CECT 20119</strain>
    </source>
</reference>